<dbReference type="InterPro" id="IPR011050">
    <property type="entry name" value="Pectin_lyase_fold/virulence"/>
</dbReference>
<dbReference type="EC" id="4.2.2.2" evidence="5 10"/>
<keyword evidence="12" id="KW-1185">Reference proteome</keyword>
<comment type="caution">
    <text evidence="11">The sequence shown here is derived from an EMBL/GenBank/DDBJ whole genome shotgun (WGS) entry which is preliminary data.</text>
</comment>
<comment type="function">
    <text evidence="10">Catalyzes the depolymerization of both polygalacturonate and pectins of methyl esterification degree from 22 to 89%, with an endo mode of action. In contrast to the majority of pectate lyases, displays high activity on highly methylated pectins.</text>
</comment>
<comment type="cofactor">
    <cofactor evidence="2 10">
        <name>Ca(2+)</name>
        <dbReference type="ChEBI" id="CHEBI:29108"/>
    </cofactor>
</comment>
<dbReference type="SUPFAM" id="SSF51126">
    <property type="entry name" value="Pectin lyase-like"/>
    <property type="match status" value="1"/>
</dbReference>
<dbReference type="GO" id="GO:0005576">
    <property type="term" value="C:extracellular region"/>
    <property type="evidence" value="ECO:0007669"/>
    <property type="project" value="UniProtKB-SubCell"/>
</dbReference>
<proteinExistence type="inferred from homology"/>
<dbReference type="Gene3D" id="2.160.20.10">
    <property type="entry name" value="Single-stranded right-handed beta-helix, Pectin lyase-like"/>
    <property type="match status" value="1"/>
</dbReference>
<evidence type="ECO:0000256" key="8">
    <source>
        <dbReference type="ARBA" id="ARBA00022837"/>
    </source>
</evidence>
<dbReference type="PROSITE" id="PS51318">
    <property type="entry name" value="TAT"/>
    <property type="match status" value="1"/>
</dbReference>
<dbReference type="GO" id="GO:0045490">
    <property type="term" value="P:pectin catabolic process"/>
    <property type="evidence" value="ECO:0007669"/>
    <property type="project" value="TreeGrafter"/>
</dbReference>
<dbReference type="RefSeq" id="WP_182667365.1">
    <property type="nucleotide sequence ID" value="NZ_VKHS01001228.1"/>
</dbReference>
<dbReference type="PANTHER" id="PTHR33407:SF9">
    <property type="entry name" value="PECTATE LYASE F-RELATED"/>
    <property type="match status" value="1"/>
</dbReference>
<comment type="similarity">
    <text evidence="4 10">Belongs to the polysaccharide lyase 3 family.</text>
</comment>
<dbReference type="Proteomes" id="UP000530234">
    <property type="component" value="Unassembled WGS sequence"/>
</dbReference>
<evidence type="ECO:0000313" key="12">
    <source>
        <dbReference type="Proteomes" id="UP000530234"/>
    </source>
</evidence>
<dbReference type="PANTHER" id="PTHR33407">
    <property type="entry name" value="PECTATE LYASE F-RELATED"/>
    <property type="match status" value="1"/>
</dbReference>
<evidence type="ECO:0000256" key="1">
    <source>
        <dbReference type="ARBA" id="ARBA00000695"/>
    </source>
</evidence>
<organism evidence="11 12">
    <name type="scientific">Streptomyces calidiresistens</name>
    <dbReference type="NCBI Taxonomy" id="1485586"/>
    <lineage>
        <taxon>Bacteria</taxon>
        <taxon>Bacillati</taxon>
        <taxon>Actinomycetota</taxon>
        <taxon>Actinomycetes</taxon>
        <taxon>Kitasatosporales</taxon>
        <taxon>Streptomycetaceae</taxon>
        <taxon>Streptomyces</taxon>
    </lineage>
</organism>
<evidence type="ECO:0000256" key="7">
    <source>
        <dbReference type="ARBA" id="ARBA00022729"/>
    </source>
</evidence>
<evidence type="ECO:0000256" key="6">
    <source>
        <dbReference type="ARBA" id="ARBA00022525"/>
    </source>
</evidence>
<dbReference type="InterPro" id="IPR006311">
    <property type="entry name" value="TAT_signal"/>
</dbReference>
<dbReference type="GO" id="GO:0030570">
    <property type="term" value="F:pectate lyase activity"/>
    <property type="evidence" value="ECO:0007669"/>
    <property type="project" value="UniProtKB-UniRule"/>
</dbReference>
<evidence type="ECO:0000256" key="3">
    <source>
        <dbReference type="ARBA" id="ARBA00004613"/>
    </source>
</evidence>
<dbReference type="InterPro" id="IPR012334">
    <property type="entry name" value="Pectin_lyas_fold"/>
</dbReference>
<gene>
    <name evidence="11" type="ORF">FOE67_25985</name>
</gene>
<evidence type="ECO:0000256" key="10">
    <source>
        <dbReference type="RuleBase" id="RU367009"/>
    </source>
</evidence>
<sequence length="266" mass="28057">MAQHRSRRLKRRALIGGAGATALIAGAAVTGTLMSSASAATWPSAKGEERVTATIEVKGTFDGGGKRYIPVGLGDGGQGESQKPVFKLADGAKLKNVIIGAPGADGVHCQGSCTIENVWWEDVGEDAATFRGGNDAVFNVKGGGARKASDKVFQHNGGGRLIVENFAVEDFLTLYRSCGNCGTQYKRSVTFRNLEVKAPGTRLAGINTNYGDTATFQGVTILGDSSKRIVICQKYEGNNSGKEPKRLGTDADGKHCVHQTSDITYR</sequence>
<comment type="subcellular location">
    <subcellularLocation>
        <location evidence="3 10">Secreted</location>
    </subcellularLocation>
</comment>
<dbReference type="AlphaFoldDB" id="A0A7W3T8D6"/>
<evidence type="ECO:0000313" key="11">
    <source>
        <dbReference type="EMBL" id="MBB0232845.1"/>
    </source>
</evidence>
<protein>
    <recommendedName>
        <fullName evidence="5 10">Pectate lyase</fullName>
        <ecNumber evidence="5 10">4.2.2.2</ecNumber>
    </recommendedName>
</protein>
<keyword evidence="8 10" id="KW-0106">Calcium</keyword>
<dbReference type="Pfam" id="PF03211">
    <property type="entry name" value="Pectate_lyase"/>
    <property type="match status" value="1"/>
</dbReference>
<keyword evidence="6 10" id="KW-0964">Secreted</keyword>
<keyword evidence="9 10" id="KW-0456">Lyase</keyword>
<dbReference type="InterPro" id="IPR004898">
    <property type="entry name" value="Pectate_lyase_PlyH/PlyE-like"/>
</dbReference>
<comment type="catalytic activity">
    <reaction evidence="1 10">
        <text>Eliminative cleavage of (1-&gt;4)-alpha-D-galacturonan to give oligosaccharides with 4-deoxy-alpha-D-galact-4-enuronosyl groups at their non-reducing ends.</text>
        <dbReference type="EC" id="4.2.2.2"/>
    </reaction>
</comment>
<dbReference type="EMBL" id="VKHS01001228">
    <property type="protein sequence ID" value="MBB0232845.1"/>
    <property type="molecule type" value="Genomic_DNA"/>
</dbReference>
<name>A0A7W3T8D6_9ACTN</name>
<evidence type="ECO:0000256" key="2">
    <source>
        <dbReference type="ARBA" id="ARBA00001913"/>
    </source>
</evidence>
<accession>A0A7W3T8D6</accession>
<evidence type="ECO:0000256" key="5">
    <source>
        <dbReference type="ARBA" id="ARBA00012272"/>
    </source>
</evidence>
<keyword evidence="7" id="KW-0732">Signal</keyword>
<reference evidence="12" key="1">
    <citation type="submission" date="2019-10" db="EMBL/GenBank/DDBJ databases">
        <title>Streptomyces sp. nov., a novel actinobacterium isolated from alkaline environment.</title>
        <authorList>
            <person name="Golinska P."/>
        </authorList>
    </citation>
    <scope>NUCLEOTIDE SEQUENCE [LARGE SCALE GENOMIC DNA]</scope>
    <source>
        <strain evidence="12">DSM 42108</strain>
    </source>
</reference>
<evidence type="ECO:0000256" key="4">
    <source>
        <dbReference type="ARBA" id="ARBA00006463"/>
    </source>
</evidence>
<evidence type="ECO:0000256" key="9">
    <source>
        <dbReference type="ARBA" id="ARBA00023239"/>
    </source>
</evidence>